<evidence type="ECO:0000259" key="9">
    <source>
        <dbReference type="PROSITE" id="PS50109"/>
    </source>
</evidence>
<keyword evidence="8" id="KW-0472">Membrane</keyword>
<sequence length="420" mass="46416">MIKKLRVKFIAACMFSLAVVLLIILGGVNLMSYQKVVKDADSILQVLSVNDGTFPKSNGGRVAVPHGVFWGGHMDTEGRGMSPETPYESRYFSVLLDDNGQVIATDTGQIAAIDDTAASGYACEVWQSGRTSGFFSTYRYLRQEESQGTRIIFLDCGRSLSAFRTTLLASVALSLLGLTAVPVLLALLSKRIIRPVVESYEKQRRFITDAGHELKTPLTIIGADTDLAEMECGENEWLEDIRRQAQRLTGLTNDLIYLSRMEEEQPKLQFIEFPLSDVTEEMAQSFQGLAKSQDKRLQVHIQPMLSYTGDEKAVRQLLSILLDNALKYSPPGGELAVTLERQNRSIMLRVANTTLQPISRDSLEHLFDRFYRADSSRSTQGGGYGLGLAIARSIVGTHKGKIRAESPDGKTLVIQVNLTA</sequence>
<name>A0ABV1ESE1_9FIRM</name>
<dbReference type="SMART" id="SM00388">
    <property type="entry name" value="HisKA"/>
    <property type="match status" value="1"/>
</dbReference>
<evidence type="ECO:0000313" key="10">
    <source>
        <dbReference type="EMBL" id="MEQ2457505.1"/>
    </source>
</evidence>
<reference evidence="10 11" key="1">
    <citation type="submission" date="2024-03" db="EMBL/GenBank/DDBJ databases">
        <title>Human intestinal bacterial collection.</title>
        <authorList>
            <person name="Pauvert C."/>
            <person name="Hitch T.C.A."/>
            <person name="Clavel T."/>
        </authorList>
    </citation>
    <scope>NUCLEOTIDE SEQUENCE [LARGE SCALE GENOMIC DNA]</scope>
    <source>
        <strain evidence="10 11">CLA-AP-H34</strain>
    </source>
</reference>
<dbReference type="Gene3D" id="3.30.565.10">
    <property type="entry name" value="Histidine kinase-like ATPase, C-terminal domain"/>
    <property type="match status" value="1"/>
</dbReference>
<dbReference type="GO" id="GO:0016301">
    <property type="term" value="F:kinase activity"/>
    <property type="evidence" value="ECO:0007669"/>
    <property type="project" value="UniProtKB-KW"/>
</dbReference>
<dbReference type="InterPro" id="IPR003661">
    <property type="entry name" value="HisK_dim/P_dom"/>
</dbReference>
<evidence type="ECO:0000256" key="4">
    <source>
        <dbReference type="ARBA" id="ARBA00022553"/>
    </source>
</evidence>
<dbReference type="CDD" id="cd00082">
    <property type="entry name" value="HisKA"/>
    <property type="match status" value="1"/>
</dbReference>
<evidence type="ECO:0000256" key="8">
    <source>
        <dbReference type="SAM" id="Phobius"/>
    </source>
</evidence>
<dbReference type="InterPro" id="IPR003594">
    <property type="entry name" value="HATPase_dom"/>
</dbReference>
<evidence type="ECO:0000256" key="3">
    <source>
        <dbReference type="ARBA" id="ARBA00012438"/>
    </source>
</evidence>
<dbReference type="InterPro" id="IPR050351">
    <property type="entry name" value="BphY/WalK/GraS-like"/>
</dbReference>
<dbReference type="Proteomes" id="UP001440599">
    <property type="component" value="Unassembled WGS sequence"/>
</dbReference>
<comment type="caution">
    <text evidence="10">The sequence shown here is derived from an EMBL/GenBank/DDBJ whole genome shotgun (WGS) entry which is preliminary data.</text>
</comment>
<keyword evidence="7" id="KW-0902">Two-component regulatory system</keyword>
<keyword evidence="8" id="KW-1133">Transmembrane helix</keyword>
<dbReference type="RefSeq" id="WP_349141379.1">
    <property type="nucleotide sequence ID" value="NZ_JBBMFT010000017.1"/>
</dbReference>
<comment type="subcellular location">
    <subcellularLocation>
        <location evidence="2">Membrane</location>
    </subcellularLocation>
</comment>
<protein>
    <recommendedName>
        <fullName evidence="3">histidine kinase</fullName>
        <ecNumber evidence="3">2.7.13.3</ecNumber>
    </recommendedName>
</protein>
<dbReference type="SUPFAM" id="SSF55874">
    <property type="entry name" value="ATPase domain of HSP90 chaperone/DNA topoisomerase II/histidine kinase"/>
    <property type="match status" value="1"/>
</dbReference>
<accession>A0ABV1ESE1</accession>
<dbReference type="PANTHER" id="PTHR45453">
    <property type="entry name" value="PHOSPHATE REGULON SENSOR PROTEIN PHOR"/>
    <property type="match status" value="1"/>
</dbReference>
<evidence type="ECO:0000313" key="11">
    <source>
        <dbReference type="Proteomes" id="UP001440599"/>
    </source>
</evidence>
<evidence type="ECO:0000256" key="2">
    <source>
        <dbReference type="ARBA" id="ARBA00004370"/>
    </source>
</evidence>
<dbReference type="PANTHER" id="PTHR45453:SF1">
    <property type="entry name" value="PHOSPHATE REGULON SENSOR PROTEIN PHOR"/>
    <property type="match status" value="1"/>
</dbReference>
<dbReference type="Pfam" id="PF00512">
    <property type="entry name" value="HisKA"/>
    <property type="match status" value="1"/>
</dbReference>
<keyword evidence="8" id="KW-0812">Transmembrane</keyword>
<comment type="catalytic activity">
    <reaction evidence="1">
        <text>ATP + protein L-histidine = ADP + protein N-phospho-L-histidine.</text>
        <dbReference type="EC" id="2.7.13.3"/>
    </reaction>
</comment>
<dbReference type="PROSITE" id="PS50109">
    <property type="entry name" value="HIS_KIN"/>
    <property type="match status" value="1"/>
</dbReference>
<dbReference type="InterPro" id="IPR036890">
    <property type="entry name" value="HATPase_C_sf"/>
</dbReference>
<evidence type="ECO:0000256" key="7">
    <source>
        <dbReference type="ARBA" id="ARBA00023012"/>
    </source>
</evidence>
<dbReference type="SUPFAM" id="SSF47384">
    <property type="entry name" value="Homodimeric domain of signal transducing histidine kinase"/>
    <property type="match status" value="1"/>
</dbReference>
<dbReference type="InterPro" id="IPR004358">
    <property type="entry name" value="Sig_transdc_His_kin-like_C"/>
</dbReference>
<keyword evidence="11" id="KW-1185">Reference proteome</keyword>
<feature type="domain" description="Histidine kinase" evidence="9">
    <location>
        <begin position="209"/>
        <end position="420"/>
    </location>
</feature>
<dbReference type="Gene3D" id="1.10.287.130">
    <property type="match status" value="1"/>
</dbReference>
<keyword evidence="5" id="KW-0808">Transferase</keyword>
<keyword evidence="6 10" id="KW-0418">Kinase</keyword>
<proteinExistence type="predicted"/>
<evidence type="ECO:0000256" key="6">
    <source>
        <dbReference type="ARBA" id="ARBA00022777"/>
    </source>
</evidence>
<evidence type="ECO:0000256" key="1">
    <source>
        <dbReference type="ARBA" id="ARBA00000085"/>
    </source>
</evidence>
<feature type="transmembrane region" description="Helical" evidence="8">
    <location>
        <begin position="7"/>
        <end position="28"/>
    </location>
</feature>
<dbReference type="InterPro" id="IPR036097">
    <property type="entry name" value="HisK_dim/P_sf"/>
</dbReference>
<dbReference type="InterPro" id="IPR005467">
    <property type="entry name" value="His_kinase_dom"/>
</dbReference>
<dbReference type="SMART" id="SM00387">
    <property type="entry name" value="HATPase_c"/>
    <property type="match status" value="1"/>
</dbReference>
<organism evidence="10 11">
    <name type="scientific">Flavonifractor hominis</name>
    <dbReference type="NCBI Taxonomy" id="3133178"/>
    <lineage>
        <taxon>Bacteria</taxon>
        <taxon>Bacillati</taxon>
        <taxon>Bacillota</taxon>
        <taxon>Clostridia</taxon>
        <taxon>Eubacteriales</taxon>
        <taxon>Oscillospiraceae</taxon>
        <taxon>Flavonifractor</taxon>
    </lineage>
</organism>
<gene>
    <name evidence="10" type="ORF">WMO45_13375</name>
</gene>
<keyword evidence="4" id="KW-0597">Phosphoprotein</keyword>
<dbReference type="EC" id="2.7.13.3" evidence="3"/>
<feature type="transmembrane region" description="Helical" evidence="8">
    <location>
        <begin position="167"/>
        <end position="188"/>
    </location>
</feature>
<dbReference type="EMBL" id="JBBMFT010000017">
    <property type="protein sequence ID" value="MEQ2457505.1"/>
    <property type="molecule type" value="Genomic_DNA"/>
</dbReference>
<evidence type="ECO:0000256" key="5">
    <source>
        <dbReference type="ARBA" id="ARBA00022679"/>
    </source>
</evidence>
<dbReference type="Pfam" id="PF02518">
    <property type="entry name" value="HATPase_c"/>
    <property type="match status" value="1"/>
</dbReference>
<dbReference type="PRINTS" id="PR00344">
    <property type="entry name" value="BCTRLSENSOR"/>
</dbReference>